<feature type="transmembrane region" description="Helical" evidence="1">
    <location>
        <begin position="169"/>
        <end position="188"/>
    </location>
</feature>
<feature type="transmembrane region" description="Helical" evidence="1">
    <location>
        <begin position="435"/>
        <end position="451"/>
    </location>
</feature>
<evidence type="ECO:0000256" key="1">
    <source>
        <dbReference type="SAM" id="Phobius"/>
    </source>
</evidence>
<feature type="transmembrane region" description="Helical" evidence="1">
    <location>
        <begin position="362"/>
        <end position="382"/>
    </location>
</feature>
<name>A0A7H0FA72_9ENTR</name>
<sequence>MNLNTGHYLQSLALLTLIFCGLVQYFTGELAVLWLPFVMTLIMAGFLVLQSRDEPVRMDAQETIILTLYGAFIVLSGISTLFQGGALITLIGFKNEIGLSLVMLCLLLGFCRESQIYQVTRALYWVFYIQFPVAIYQLIFVLPERVALRGEAEKWDSVVGTFGGDPMGGGNTAAMGLFCLLIMLLKVSEYKHGLTSFKSMALHIVLGFVMCIIGEVKFVILLSPLLLGWVWLTPSWVKEASKVNLAVLLSILLGMALLIVLAVVALAYTYTSAYGVDTAENPFVVFLDSMSYIFDPDFITPGGEVGRFTSLLFWAQHNDLSGLPGTLFGYGLNATNSGSSVSPGFLHQYYNLYLDSTSLSMLLWEVGIVGTLLFVGLFIYILKAVRPQPLLSVEQLDKPDVQLLSFAPAFNVFAIACLLSLPYSQILMITPMLQLLFYMSLGSSLIIRRTVRRYTGLY</sequence>
<proteinExistence type="predicted"/>
<organism evidence="4 5">
    <name type="scientific">Leclercia adecarboxylata</name>
    <dbReference type="NCBI Taxonomy" id="83655"/>
    <lineage>
        <taxon>Bacteria</taxon>
        <taxon>Pseudomonadati</taxon>
        <taxon>Pseudomonadota</taxon>
        <taxon>Gammaproteobacteria</taxon>
        <taxon>Enterobacterales</taxon>
        <taxon>Enterobacteriaceae</taxon>
        <taxon>Leclercia</taxon>
    </lineage>
</organism>
<feature type="transmembrane region" description="Helical" evidence="1">
    <location>
        <begin position="32"/>
        <end position="51"/>
    </location>
</feature>
<reference evidence="3 6" key="4">
    <citation type="submission" date="2024-01" db="EMBL/GenBank/DDBJ databases">
        <title>Comparative Genomics of Leclercia adecarboxylata Strains Isolated from Several Sources.</title>
        <authorList>
            <person name="Yescas-Zazueta V."/>
            <person name="Balbuena-Alonso M.G."/>
            <person name="Valencia D."/>
            <person name="Mendez-Pfeiffer P.A."/>
            <person name="Ballesteros-Monrreal M.G."/>
            <person name="Rocha-Gracia R.D.C."/>
            <person name="Barrios-Villa E."/>
        </authorList>
    </citation>
    <scope>NUCLEOTIDE SEQUENCE [LARGE SCALE GENOMIC DNA]</scope>
    <source>
        <strain evidence="3 6">33MEM</strain>
    </source>
</reference>
<feature type="transmembrane region" description="Helical" evidence="1">
    <location>
        <begin position="200"/>
        <end position="231"/>
    </location>
</feature>
<dbReference type="KEGG" id="lax:APT61_20585"/>
<evidence type="ECO:0000313" key="5">
    <source>
        <dbReference type="Proteomes" id="UP000222768"/>
    </source>
</evidence>
<dbReference type="EMBL" id="JAYMCU010000026">
    <property type="protein sequence ID" value="MEC3937547.1"/>
    <property type="molecule type" value="Genomic_DNA"/>
</dbReference>
<feature type="transmembrane region" description="Helical" evidence="1">
    <location>
        <begin position="63"/>
        <end position="82"/>
    </location>
</feature>
<evidence type="ECO:0000313" key="4">
    <source>
        <dbReference type="EMBL" id="PHH06893.1"/>
    </source>
</evidence>
<dbReference type="AlphaFoldDB" id="A0A7H0FA72"/>
<accession>A0A7H0FA72</accession>
<dbReference type="Proteomes" id="UP001149314">
    <property type="component" value="Unassembled WGS sequence"/>
</dbReference>
<reference evidence="4" key="2">
    <citation type="submission" date="2017-09" db="EMBL/GenBank/DDBJ databases">
        <title>FDA dAtabase for Regulatory Grade micrObial Sequences (FDA-ARGOS): Supporting development and validation of Infectious Disease Dx tests.</title>
        <authorList>
            <person name="Minogue T."/>
            <person name="Wolcott M."/>
            <person name="Wasieloski L."/>
            <person name="Aguilar W."/>
            <person name="Moore D."/>
            <person name="Tallon L.J."/>
            <person name="Sadzewicz L."/>
            <person name="Ott S."/>
            <person name="Zhao X."/>
            <person name="Nagaraj S."/>
            <person name="Vavikolanu K."/>
            <person name="Aluvathingal J."/>
            <person name="Nadendla S."/>
            <person name="Sichtig H."/>
        </authorList>
    </citation>
    <scope>NUCLEOTIDE SEQUENCE</scope>
    <source>
        <strain evidence="4">FDAARGOS_404</strain>
    </source>
</reference>
<keyword evidence="6" id="KW-1185">Reference proteome</keyword>
<keyword evidence="1" id="KW-1133">Transmembrane helix</keyword>
<dbReference type="Proteomes" id="UP000222768">
    <property type="component" value="Unassembled WGS sequence"/>
</dbReference>
<dbReference type="EMBL" id="JAOURS010000002">
    <property type="protein sequence ID" value="MDC6637193.1"/>
    <property type="molecule type" value="Genomic_DNA"/>
</dbReference>
<evidence type="ECO:0000313" key="3">
    <source>
        <dbReference type="EMBL" id="MEC3937547.1"/>
    </source>
</evidence>
<keyword evidence="1" id="KW-0472">Membrane</keyword>
<evidence type="ECO:0000313" key="6">
    <source>
        <dbReference type="Proteomes" id="UP001357437"/>
    </source>
</evidence>
<reference evidence="2" key="3">
    <citation type="journal article" date="2023" name="Genes Genomics">
        <title>Genomic insights of Leclercia adecarboxylata strains linked to an outbreak in public hospitals in Mexico.</title>
        <authorList>
            <person name="Barrios-Villa E."/>
            <person name="Pacheco-Flores B."/>
            <person name="Lozano-Zarain P."/>
            <person name="Del Campo-Ortega R."/>
            <person name="de Jesus Ascencio-Montiel I."/>
            <person name="Gonzalez-Leon M."/>
            <person name="Camorlinga-Ponce M."/>
            <person name="Gaytan Cervantes F.J."/>
            <person name="Gonzalez Torres C."/>
            <person name="Aguilar E."/>
            <person name="Gonzalez Ibarra J."/>
            <person name="Torres Lopez F.J."/>
            <person name="Rosas-Vargas H."/>
            <person name="Gonzalez-Bonilla C.R."/>
            <person name="Del Carmen Rocha-Gracia R."/>
        </authorList>
    </citation>
    <scope>NUCLEOTIDE SEQUENCE</scope>
    <source>
        <strain evidence="2">Lac40</strain>
    </source>
</reference>
<reference evidence="5" key="1">
    <citation type="submission" date="2017-09" db="EMBL/GenBank/DDBJ databases">
        <title>FDA dAtabase for Regulatory Grade micrObial Sequences (FDA-ARGOS): Supporting development and validation of Infectious Disease Dx tests.</title>
        <authorList>
            <person name="Minogue T."/>
            <person name="Wolcott M."/>
            <person name="Wasieloski L."/>
            <person name="Aguilar W."/>
            <person name="Moore D."/>
            <person name="Tallon L."/>
            <person name="Sadzewicz L."/>
            <person name="Ott S."/>
            <person name="Zhao X."/>
            <person name="Nagaraj S."/>
            <person name="Vavikolanu K."/>
            <person name="Aluvathingal J."/>
            <person name="Nadendla S."/>
            <person name="Sichtig H."/>
        </authorList>
    </citation>
    <scope>NUCLEOTIDE SEQUENCE [LARGE SCALE GENOMIC DNA]</scope>
    <source>
        <strain evidence="5">FDAARGOS_404</strain>
    </source>
</reference>
<dbReference type="RefSeq" id="WP_032616125.1">
    <property type="nucleotide sequence ID" value="NZ_CBCXZU010000017.1"/>
</dbReference>
<evidence type="ECO:0000313" key="2">
    <source>
        <dbReference type="EMBL" id="MDC6637193.1"/>
    </source>
</evidence>
<dbReference type="Proteomes" id="UP001357437">
    <property type="component" value="Unassembled WGS sequence"/>
</dbReference>
<dbReference type="GeneID" id="30334341"/>
<feature type="transmembrane region" description="Helical" evidence="1">
    <location>
        <begin position="7"/>
        <end position="26"/>
    </location>
</feature>
<dbReference type="OrthoDB" id="5767484at2"/>
<gene>
    <name evidence="4" type="ORF">CRX53_24615</name>
    <name evidence="2" type="ORF">OEZ79_02985</name>
    <name evidence="3" type="ORF">VOF76_15370</name>
</gene>
<keyword evidence="1" id="KW-0812">Transmembrane</keyword>
<feature type="transmembrane region" description="Helical" evidence="1">
    <location>
        <begin position="88"/>
        <end position="110"/>
    </location>
</feature>
<comment type="caution">
    <text evidence="4">The sequence shown here is derived from an EMBL/GenBank/DDBJ whole genome shotgun (WGS) entry which is preliminary data.</text>
</comment>
<feature type="transmembrane region" description="Helical" evidence="1">
    <location>
        <begin position="122"/>
        <end position="142"/>
    </location>
</feature>
<dbReference type="EMBL" id="PDLK01000002">
    <property type="protein sequence ID" value="PHH06893.1"/>
    <property type="molecule type" value="Genomic_DNA"/>
</dbReference>
<feature type="transmembrane region" description="Helical" evidence="1">
    <location>
        <begin position="243"/>
        <end position="268"/>
    </location>
</feature>
<protein>
    <submittedName>
        <fullName evidence="4">Capsular biosynthesis protein</fullName>
    </submittedName>
</protein>